<keyword evidence="2" id="KW-0963">Cytoplasm</keyword>
<reference evidence="7 8" key="1">
    <citation type="submission" date="2016-10" db="EMBL/GenBank/DDBJ databases">
        <authorList>
            <person name="de Groot N.N."/>
        </authorList>
    </citation>
    <scope>NUCLEOTIDE SEQUENCE [LARGE SCALE GENOMIC DNA]</scope>
    <source>
        <strain evidence="7 8">DSM 10317</strain>
    </source>
</reference>
<keyword evidence="5" id="KW-0269">Exonuclease</keyword>
<dbReference type="InterPro" id="IPR003761">
    <property type="entry name" value="Exonuc_VII_S"/>
</dbReference>
<dbReference type="AlphaFoldDB" id="A0A1G5RTP1"/>
<evidence type="ECO:0000256" key="3">
    <source>
        <dbReference type="ARBA" id="ARBA00022722"/>
    </source>
</evidence>
<dbReference type="SUPFAM" id="SSF116842">
    <property type="entry name" value="XseB-like"/>
    <property type="match status" value="1"/>
</dbReference>
<evidence type="ECO:0000256" key="4">
    <source>
        <dbReference type="ARBA" id="ARBA00022801"/>
    </source>
</evidence>
<comment type="similarity">
    <text evidence="1">Belongs to the XseB family.</text>
</comment>
<dbReference type="InterPro" id="IPR037004">
    <property type="entry name" value="Exonuc_VII_ssu_sf"/>
</dbReference>
<proteinExistence type="inferred from homology"/>
<dbReference type="Pfam" id="PF02609">
    <property type="entry name" value="Exonuc_VII_S"/>
    <property type="match status" value="1"/>
</dbReference>
<dbReference type="EC" id="3.1.11.6" evidence="6"/>
<evidence type="ECO:0000313" key="8">
    <source>
        <dbReference type="Proteomes" id="UP000199428"/>
    </source>
</evidence>
<protein>
    <recommendedName>
        <fullName evidence="6">Exodeoxyribonuclease VII small subunit</fullName>
        <ecNumber evidence="6">3.1.11.6</ecNumber>
    </recommendedName>
</protein>
<dbReference type="EMBL" id="FMWK01000003">
    <property type="protein sequence ID" value="SCZ77482.1"/>
    <property type="molecule type" value="Genomic_DNA"/>
</dbReference>
<dbReference type="GO" id="GO:0009318">
    <property type="term" value="C:exodeoxyribonuclease VII complex"/>
    <property type="evidence" value="ECO:0007669"/>
    <property type="project" value="UniProtKB-UniRule"/>
</dbReference>
<keyword evidence="4" id="KW-0378">Hydrolase</keyword>
<name>A0A1G5RTP1_PSEXY</name>
<dbReference type="GO" id="GO:0006308">
    <property type="term" value="P:DNA catabolic process"/>
    <property type="evidence" value="ECO:0007669"/>
    <property type="project" value="UniProtKB-UniRule"/>
</dbReference>
<dbReference type="Proteomes" id="UP000199428">
    <property type="component" value="Unassembled WGS sequence"/>
</dbReference>
<dbReference type="GO" id="GO:0008855">
    <property type="term" value="F:exodeoxyribonuclease VII activity"/>
    <property type="evidence" value="ECO:0007669"/>
    <property type="project" value="UniProtKB-UniRule"/>
</dbReference>
<evidence type="ECO:0000256" key="5">
    <source>
        <dbReference type="ARBA" id="ARBA00022839"/>
    </source>
</evidence>
<organism evidence="7 8">
    <name type="scientific">Pseudobutyrivibrio xylanivorans</name>
    <dbReference type="NCBI Taxonomy" id="185007"/>
    <lineage>
        <taxon>Bacteria</taxon>
        <taxon>Bacillati</taxon>
        <taxon>Bacillota</taxon>
        <taxon>Clostridia</taxon>
        <taxon>Lachnospirales</taxon>
        <taxon>Lachnospiraceae</taxon>
        <taxon>Pseudobutyrivibrio</taxon>
    </lineage>
</organism>
<evidence type="ECO:0000256" key="1">
    <source>
        <dbReference type="ARBA" id="ARBA00009998"/>
    </source>
</evidence>
<gene>
    <name evidence="7" type="ORF">SAMN02910350_00802</name>
</gene>
<evidence type="ECO:0000313" key="7">
    <source>
        <dbReference type="EMBL" id="SCZ77482.1"/>
    </source>
</evidence>
<sequence>MAQKKDNQETTIEQSFEALEEIISKMESADISLDDSFALYKAGMEELQHANAKIEQTKKAVMAISKDGGLEVFEEED</sequence>
<dbReference type="Gene3D" id="1.10.287.1040">
    <property type="entry name" value="Exonuclease VII, small subunit"/>
    <property type="match status" value="1"/>
</dbReference>
<dbReference type="RefSeq" id="WP_028247956.1">
    <property type="nucleotide sequence ID" value="NZ_FMWK01000003.1"/>
</dbReference>
<dbReference type="NCBIfam" id="TIGR01280">
    <property type="entry name" value="xseB"/>
    <property type="match status" value="1"/>
</dbReference>
<accession>A0A1G5RTP1</accession>
<keyword evidence="3" id="KW-0540">Nuclease</keyword>
<evidence type="ECO:0000256" key="2">
    <source>
        <dbReference type="ARBA" id="ARBA00022490"/>
    </source>
</evidence>
<evidence type="ECO:0000256" key="6">
    <source>
        <dbReference type="NCBIfam" id="TIGR01280"/>
    </source>
</evidence>